<proteinExistence type="predicted"/>
<dbReference type="AlphaFoldDB" id="A0A813LXZ8"/>
<comment type="caution">
    <text evidence="1">The sequence shown here is derived from an EMBL/GenBank/DDBJ whole genome shotgun (WGS) entry which is preliminary data.</text>
</comment>
<dbReference type="EMBL" id="CAJNNW010037373">
    <property type="protein sequence ID" value="CAE8741349.1"/>
    <property type="molecule type" value="Genomic_DNA"/>
</dbReference>
<evidence type="ECO:0008006" key="3">
    <source>
        <dbReference type="Google" id="ProtNLM"/>
    </source>
</evidence>
<protein>
    <recommendedName>
        <fullName evidence="3">Protein C10</fullName>
    </recommendedName>
</protein>
<feature type="non-terminal residue" evidence="1">
    <location>
        <position position="362"/>
    </location>
</feature>
<evidence type="ECO:0000313" key="1">
    <source>
        <dbReference type="EMBL" id="CAE8741349.1"/>
    </source>
</evidence>
<accession>A0A813LXZ8</accession>
<gene>
    <name evidence="1" type="ORF">PGLA2088_LOCUS50415</name>
</gene>
<dbReference type="Proteomes" id="UP000626109">
    <property type="component" value="Unassembled WGS sequence"/>
</dbReference>
<name>A0A813LXZ8_POLGL</name>
<sequence length="362" mass="39635">VTILFNSDQQSWSHAFEVEGGASISHLKEAMLNPPGSQQDIDSFELRCLGRRVPDFEKLHLDCNLDFEFLGPEMGAEKAREDRRDEPRFQASRRDVLAAPTQEAREVFRVASTSLQTLPGSPGGYPAAAAAHSLEAAVAAVAIDDSQISLKDSPDQHRAVFRSPTPAPRPLGAQAKGPCALLARWEVVGGADKGGILVREGQSTSSKQLPDRLATGSIVEQLALQGERLNYRRLSGAGPETGWVSLSVSGKEIVTRRPQMPEDSFPLSCALSLQEELMDSYAKPQFQQALAEILREHPSKSGLQFFKKRNDLFLTVQSLVLPKYGFEGNSKGVVQMMSAYGPHGQCQEVAWNNEQLNQLLQL</sequence>
<reference evidence="1" key="1">
    <citation type="submission" date="2021-02" db="EMBL/GenBank/DDBJ databases">
        <authorList>
            <person name="Dougan E. K."/>
            <person name="Rhodes N."/>
            <person name="Thang M."/>
            <person name="Chan C."/>
        </authorList>
    </citation>
    <scope>NUCLEOTIDE SEQUENCE</scope>
</reference>
<evidence type="ECO:0000313" key="2">
    <source>
        <dbReference type="Proteomes" id="UP000626109"/>
    </source>
</evidence>
<organism evidence="1 2">
    <name type="scientific">Polarella glacialis</name>
    <name type="common">Dinoflagellate</name>
    <dbReference type="NCBI Taxonomy" id="89957"/>
    <lineage>
        <taxon>Eukaryota</taxon>
        <taxon>Sar</taxon>
        <taxon>Alveolata</taxon>
        <taxon>Dinophyceae</taxon>
        <taxon>Suessiales</taxon>
        <taxon>Suessiaceae</taxon>
        <taxon>Polarella</taxon>
    </lineage>
</organism>